<dbReference type="Proteomes" id="UP000193978">
    <property type="component" value="Chromosome"/>
</dbReference>
<organism evidence="2 3">
    <name type="scientific">Methylocystis bryophila</name>
    <dbReference type="NCBI Taxonomy" id="655015"/>
    <lineage>
        <taxon>Bacteria</taxon>
        <taxon>Pseudomonadati</taxon>
        <taxon>Pseudomonadota</taxon>
        <taxon>Alphaproteobacteria</taxon>
        <taxon>Hyphomicrobiales</taxon>
        <taxon>Methylocystaceae</taxon>
        <taxon>Methylocystis</taxon>
    </lineage>
</organism>
<feature type="coiled-coil region" evidence="1">
    <location>
        <begin position="41"/>
        <end position="68"/>
    </location>
</feature>
<dbReference type="EMBL" id="CP019948">
    <property type="protein sequence ID" value="ARN81125.1"/>
    <property type="molecule type" value="Genomic_DNA"/>
</dbReference>
<protein>
    <submittedName>
        <fullName evidence="2">Uncharacterized protein</fullName>
    </submittedName>
</protein>
<keyword evidence="1" id="KW-0175">Coiled coil</keyword>
<gene>
    <name evidence="2" type="ORF">B1812_08575</name>
</gene>
<proteinExistence type="predicted"/>
<dbReference type="RefSeq" id="WP_085771212.1">
    <property type="nucleotide sequence ID" value="NZ_AP027149.1"/>
</dbReference>
<keyword evidence="3" id="KW-1185">Reference proteome</keyword>
<evidence type="ECO:0000313" key="3">
    <source>
        <dbReference type="Proteomes" id="UP000193978"/>
    </source>
</evidence>
<dbReference type="KEGG" id="mbry:B1812_08575"/>
<sequence length="230" mass="25636">MRVDILLWFLLAALLSVCGVLTLRACDLGFAPLFGGRYCVVAAQANDLEAERARARDLEERVREAELRIAEKPACAPPAQIKKKDETPPTSIPPEEQLTVPKKISELKGCWESVRGDLDIVSDDEERRLIGKVRQCYCFGGRGAGEFKLNYSDGVKCRAPITAELEGDTLKIHQPGFRCVWKGQHRGLVPTEIVCRSAENEATPCEYQALGRLRTKGVEQYRRVPLGHCN</sequence>
<dbReference type="AlphaFoldDB" id="A0A1W6MU74"/>
<name>A0A1W6MU74_9HYPH</name>
<reference evidence="2 3" key="1">
    <citation type="submission" date="2017-02" db="EMBL/GenBank/DDBJ databases">
        <authorList>
            <person name="Peterson S.W."/>
        </authorList>
    </citation>
    <scope>NUCLEOTIDE SEQUENCE [LARGE SCALE GENOMIC DNA]</scope>
    <source>
        <strain evidence="2 3">S285</strain>
    </source>
</reference>
<dbReference type="OrthoDB" id="8449664at2"/>
<evidence type="ECO:0000313" key="2">
    <source>
        <dbReference type="EMBL" id="ARN81125.1"/>
    </source>
</evidence>
<accession>A0A1W6MU74</accession>
<evidence type="ECO:0000256" key="1">
    <source>
        <dbReference type="SAM" id="Coils"/>
    </source>
</evidence>